<dbReference type="InterPro" id="IPR035965">
    <property type="entry name" value="PAS-like_dom_sf"/>
</dbReference>
<dbReference type="InterPro" id="IPR000014">
    <property type="entry name" value="PAS"/>
</dbReference>
<evidence type="ECO:0000256" key="2">
    <source>
        <dbReference type="ARBA" id="ARBA00012438"/>
    </source>
</evidence>
<dbReference type="InterPro" id="IPR036890">
    <property type="entry name" value="HATPase_C_sf"/>
</dbReference>
<dbReference type="Pfam" id="PF08448">
    <property type="entry name" value="PAS_4"/>
    <property type="match status" value="1"/>
</dbReference>
<evidence type="ECO:0000313" key="7">
    <source>
        <dbReference type="EMBL" id="GGL20372.1"/>
    </source>
</evidence>
<evidence type="ECO:0000259" key="6">
    <source>
        <dbReference type="PROSITE" id="PS50109"/>
    </source>
</evidence>
<proteinExistence type="predicted"/>
<dbReference type="InterPro" id="IPR050351">
    <property type="entry name" value="BphY/WalK/GraS-like"/>
</dbReference>
<dbReference type="PANTHER" id="PTHR42878">
    <property type="entry name" value="TWO-COMPONENT HISTIDINE KINASE"/>
    <property type="match status" value="1"/>
</dbReference>
<dbReference type="InterPro" id="IPR013656">
    <property type="entry name" value="PAS_4"/>
</dbReference>
<dbReference type="PROSITE" id="PS50109">
    <property type="entry name" value="HIS_KIN"/>
    <property type="match status" value="1"/>
</dbReference>
<name>A0ABQ2FRN1_9DEIO</name>
<dbReference type="PRINTS" id="PR00344">
    <property type="entry name" value="BCTRLSENSOR"/>
</dbReference>
<dbReference type="InterPro" id="IPR004358">
    <property type="entry name" value="Sig_transdc_His_kin-like_C"/>
</dbReference>
<sequence length="382" mass="41951">MLEGQVRAAEANARQARRLFTHSPQAAFLLTPEGRVLEANVQASLLLGVPASRSAGHRLGKYLTSASQGPFTALLKQVFATTPHATTELVLLTADGTARTVLAAVHRTDADDEAPGCQLVVTNVTSLKQAHHHLLNDVEALQASIQDQTARNQRLEAEVWEVIQGTQLQLNLQLGRLQSALRLHQKEVEAAGGTFTHLEATQDVLRSAFALVESLNQYMEARQLRLRAGSVDLNRVLTEVVKDLQVVLRGRSVQWSSAALPTVQGDGRALRIILREYVSNALKFTRTREVTQLQWQVEETGDHYLIGLQDNGVGFNQRQKDEAFELFGRLHPTGTYEGTGIGLAVVRRLAERGGGRAWGEGKVDQGATFWVACLNVPNRKVE</sequence>
<evidence type="ECO:0000256" key="4">
    <source>
        <dbReference type="ARBA" id="ARBA00022777"/>
    </source>
</evidence>
<keyword evidence="5" id="KW-0472">Membrane</keyword>
<accession>A0ABQ2FRN1</accession>
<evidence type="ECO:0000313" key="8">
    <source>
        <dbReference type="Proteomes" id="UP000604341"/>
    </source>
</evidence>
<keyword evidence="8" id="KW-1185">Reference proteome</keyword>
<dbReference type="EC" id="2.7.13.3" evidence="2"/>
<protein>
    <recommendedName>
        <fullName evidence="2">histidine kinase</fullName>
        <ecNumber evidence="2">2.7.13.3</ecNumber>
    </recommendedName>
</protein>
<dbReference type="Proteomes" id="UP000604341">
    <property type="component" value="Unassembled WGS sequence"/>
</dbReference>
<keyword evidence="4" id="KW-0418">Kinase</keyword>
<gene>
    <name evidence="7" type="ORF">GCM10010844_44080</name>
</gene>
<evidence type="ECO:0000256" key="5">
    <source>
        <dbReference type="ARBA" id="ARBA00023136"/>
    </source>
</evidence>
<dbReference type="InterPro" id="IPR005467">
    <property type="entry name" value="His_kinase_dom"/>
</dbReference>
<dbReference type="CDD" id="cd00130">
    <property type="entry name" value="PAS"/>
    <property type="match status" value="1"/>
</dbReference>
<comment type="catalytic activity">
    <reaction evidence="1">
        <text>ATP + protein L-histidine = ADP + protein N-phospho-L-histidine.</text>
        <dbReference type="EC" id="2.7.13.3"/>
    </reaction>
</comment>
<dbReference type="Pfam" id="PF02518">
    <property type="entry name" value="HATPase_c"/>
    <property type="match status" value="1"/>
</dbReference>
<dbReference type="EMBL" id="BMPE01000039">
    <property type="protein sequence ID" value="GGL20372.1"/>
    <property type="molecule type" value="Genomic_DNA"/>
</dbReference>
<evidence type="ECO:0000256" key="3">
    <source>
        <dbReference type="ARBA" id="ARBA00022679"/>
    </source>
</evidence>
<comment type="caution">
    <text evidence="7">The sequence shown here is derived from an EMBL/GenBank/DDBJ whole genome shotgun (WGS) entry which is preliminary data.</text>
</comment>
<dbReference type="PANTHER" id="PTHR42878:SF15">
    <property type="entry name" value="BACTERIOPHYTOCHROME"/>
    <property type="match status" value="1"/>
</dbReference>
<dbReference type="NCBIfam" id="TIGR00229">
    <property type="entry name" value="sensory_box"/>
    <property type="match status" value="1"/>
</dbReference>
<dbReference type="Gene3D" id="3.30.450.20">
    <property type="entry name" value="PAS domain"/>
    <property type="match status" value="1"/>
</dbReference>
<dbReference type="SUPFAM" id="SSF55785">
    <property type="entry name" value="PYP-like sensor domain (PAS domain)"/>
    <property type="match status" value="1"/>
</dbReference>
<dbReference type="InterPro" id="IPR003594">
    <property type="entry name" value="HATPase_dom"/>
</dbReference>
<dbReference type="SUPFAM" id="SSF55874">
    <property type="entry name" value="ATPase domain of HSP90 chaperone/DNA topoisomerase II/histidine kinase"/>
    <property type="match status" value="1"/>
</dbReference>
<feature type="domain" description="Histidine kinase" evidence="6">
    <location>
        <begin position="211"/>
        <end position="371"/>
    </location>
</feature>
<reference evidence="8" key="1">
    <citation type="journal article" date="2019" name="Int. J. Syst. Evol. Microbiol.">
        <title>The Global Catalogue of Microorganisms (GCM) 10K type strain sequencing project: providing services to taxonomists for standard genome sequencing and annotation.</title>
        <authorList>
            <consortium name="The Broad Institute Genomics Platform"/>
            <consortium name="The Broad Institute Genome Sequencing Center for Infectious Disease"/>
            <person name="Wu L."/>
            <person name="Ma J."/>
        </authorList>
    </citation>
    <scope>NUCLEOTIDE SEQUENCE [LARGE SCALE GENOMIC DNA]</scope>
    <source>
        <strain evidence="8">JCM 19173</strain>
    </source>
</reference>
<evidence type="ECO:0000256" key="1">
    <source>
        <dbReference type="ARBA" id="ARBA00000085"/>
    </source>
</evidence>
<organism evidence="7 8">
    <name type="scientific">Deinococcus radiotolerans</name>
    <dbReference type="NCBI Taxonomy" id="1309407"/>
    <lineage>
        <taxon>Bacteria</taxon>
        <taxon>Thermotogati</taxon>
        <taxon>Deinococcota</taxon>
        <taxon>Deinococci</taxon>
        <taxon>Deinococcales</taxon>
        <taxon>Deinococcaceae</taxon>
        <taxon>Deinococcus</taxon>
    </lineage>
</organism>
<keyword evidence="3" id="KW-0808">Transferase</keyword>
<dbReference type="Gene3D" id="3.30.565.10">
    <property type="entry name" value="Histidine kinase-like ATPase, C-terminal domain"/>
    <property type="match status" value="1"/>
</dbReference>
<dbReference type="SMART" id="SM00387">
    <property type="entry name" value="HATPase_c"/>
    <property type="match status" value="1"/>
</dbReference>